<dbReference type="InterPro" id="IPR013103">
    <property type="entry name" value="RVT_2"/>
</dbReference>
<protein>
    <recommendedName>
        <fullName evidence="1">Reverse transcriptase Ty1/copia-type domain-containing protein</fullName>
    </recommendedName>
</protein>
<dbReference type="HOGENOM" id="CLU_724441_0_0_1"/>
<keyword evidence="3" id="KW-1185">Reference proteome</keyword>
<evidence type="ECO:0000313" key="3">
    <source>
        <dbReference type="Proteomes" id="UP000026915"/>
    </source>
</evidence>
<dbReference type="InParanoid" id="A0A061FU97"/>
<gene>
    <name evidence="2" type="ORF">TCM_012115</name>
</gene>
<dbReference type="eggNOG" id="KOG0017">
    <property type="taxonomic scope" value="Eukaryota"/>
</dbReference>
<dbReference type="Pfam" id="PF07727">
    <property type="entry name" value="RVT_2"/>
    <property type="match status" value="1"/>
</dbReference>
<dbReference type="Proteomes" id="UP000026915">
    <property type="component" value="Chromosome 3"/>
</dbReference>
<name>A0A061FU97_THECC</name>
<dbReference type="EMBL" id="CM001881">
    <property type="protein sequence ID" value="EOY20781.1"/>
    <property type="molecule type" value="Genomic_DNA"/>
</dbReference>
<dbReference type="AlphaFoldDB" id="A0A061FU97"/>
<dbReference type="PANTHER" id="PTHR11439">
    <property type="entry name" value="GAG-POL-RELATED RETROTRANSPOSON"/>
    <property type="match status" value="1"/>
</dbReference>
<proteinExistence type="predicted"/>
<feature type="domain" description="Reverse transcriptase Ty1/copia-type" evidence="1">
    <location>
        <begin position="193"/>
        <end position="240"/>
    </location>
</feature>
<evidence type="ECO:0000313" key="2">
    <source>
        <dbReference type="EMBL" id="EOY20781.1"/>
    </source>
</evidence>
<sequence length="382" mass="43744">MVTTSFSTYAFLMFNEDNYAFWVVKIKSYLKAFNLWDTVETKTEPVLRNVNPTIAQLNQHEEDIAKRSCNQLGHVVKVCKNKSAAFDEKATIDEKVEAFDEVLFMNARWNWEKLTIEHCANIRLVNEEAVNEEDQGSDMSRAVRSTRSLQDIYVSCNVAVCEPTTYSKATKDDRWLKTMGEEMQMILKNGTWILTFAPVARHDTIRLLTALAAKEGLQNWHLDVKSAFLNGFLTKDIYALRARYERIDTYLTSQGSREVQMSTHYMSQMEECKPVDIPLAINYKLSEGDGSLSAQPSQTHYLATKRVLRYIKGIFDYGLKFEKKASNELVGFCDSDWAGSVDDSKSTTSSFKSYDLVKESHIKVKVYAIREAIKDEEVDAQH</sequence>
<organism evidence="2 3">
    <name type="scientific">Theobroma cacao</name>
    <name type="common">Cacao</name>
    <name type="synonym">Cocoa</name>
    <dbReference type="NCBI Taxonomy" id="3641"/>
    <lineage>
        <taxon>Eukaryota</taxon>
        <taxon>Viridiplantae</taxon>
        <taxon>Streptophyta</taxon>
        <taxon>Embryophyta</taxon>
        <taxon>Tracheophyta</taxon>
        <taxon>Spermatophyta</taxon>
        <taxon>Magnoliopsida</taxon>
        <taxon>eudicotyledons</taxon>
        <taxon>Gunneridae</taxon>
        <taxon>Pentapetalae</taxon>
        <taxon>rosids</taxon>
        <taxon>malvids</taxon>
        <taxon>Malvales</taxon>
        <taxon>Malvaceae</taxon>
        <taxon>Byttnerioideae</taxon>
        <taxon>Theobroma</taxon>
    </lineage>
</organism>
<dbReference type="Gramene" id="EOY20781">
    <property type="protein sequence ID" value="EOY20781"/>
    <property type="gene ID" value="TCM_012115"/>
</dbReference>
<reference evidence="2 3" key="1">
    <citation type="journal article" date="2013" name="Genome Biol.">
        <title>The genome sequence of the most widely cultivated cacao type and its use to identify candidate genes regulating pod color.</title>
        <authorList>
            <person name="Motamayor J.C."/>
            <person name="Mockaitis K."/>
            <person name="Schmutz J."/>
            <person name="Haiminen N."/>
            <person name="Iii D.L."/>
            <person name="Cornejo O."/>
            <person name="Findley S.D."/>
            <person name="Zheng P."/>
            <person name="Utro F."/>
            <person name="Royaert S."/>
            <person name="Saski C."/>
            <person name="Jenkins J."/>
            <person name="Podicheti R."/>
            <person name="Zhao M."/>
            <person name="Scheffler B.E."/>
            <person name="Stack J.C."/>
            <person name="Feltus F.A."/>
            <person name="Mustiga G.M."/>
            <person name="Amores F."/>
            <person name="Phillips W."/>
            <person name="Marelli J.P."/>
            <person name="May G.D."/>
            <person name="Shapiro H."/>
            <person name="Ma J."/>
            <person name="Bustamante C.D."/>
            <person name="Schnell R.J."/>
            <person name="Main D."/>
            <person name="Gilbert D."/>
            <person name="Parida L."/>
            <person name="Kuhn D.N."/>
        </authorList>
    </citation>
    <scope>NUCLEOTIDE SEQUENCE [LARGE SCALE GENOMIC DNA]</scope>
    <source>
        <strain evidence="3">cv. Matina 1-6</strain>
    </source>
</reference>
<accession>A0A061FU97</accession>
<evidence type="ECO:0000259" key="1">
    <source>
        <dbReference type="Pfam" id="PF07727"/>
    </source>
</evidence>
<dbReference type="PANTHER" id="PTHR11439:SF502">
    <property type="entry name" value="SECRETED RXLR EFFECTOR PROTEIN 161-LIKE"/>
    <property type="match status" value="1"/>
</dbReference>